<dbReference type="PANTHER" id="PTHR22854:SF2">
    <property type="entry name" value="INDOLE-3-GLYCEROL-PHOSPHATE SYNTHASE"/>
    <property type="match status" value="1"/>
</dbReference>
<evidence type="ECO:0000256" key="8">
    <source>
        <dbReference type="ARBA" id="ARBA00023141"/>
    </source>
</evidence>
<evidence type="ECO:0000313" key="13">
    <source>
        <dbReference type="Proteomes" id="UP000410984"/>
    </source>
</evidence>
<dbReference type="HAMAP" id="MF_00134_B">
    <property type="entry name" value="IGPS_B"/>
    <property type="match status" value="1"/>
</dbReference>
<evidence type="ECO:0000313" key="12">
    <source>
        <dbReference type="EMBL" id="VUD73302.1"/>
    </source>
</evidence>
<dbReference type="EC" id="4.1.1.48" evidence="3 10"/>
<dbReference type="AlphaFoldDB" id="A0A509EGX3"/>
<evidence type="ECO:0000256" key="9">
    <source>
        <dbReference type="ARBA" id="ARBA00023239"/>
    </source>
</evidence>
<sequence>MSSATPSAPVPDAGAGAERPSVLARIEAYKRREIAEAKLRVPLSTLEARVAEADPPRGFADAIRAQIAAGRPALIAEVKKASPSKGLIRADFDPATLAAAYAEGGATCLSVLTDEPSFQGKPDYLGEARAACTLPVLRKDFLFEPYQVYEARAWGADCILVIMACLDDDEAEALVETAHDLGMDVLAEVHDEAELARAIPLGTALIGVNNRNLKTFDVSFDTAIRLGPGIPKDRIAVAESGISIHDDVERLRAHGLETVLVGESLMRQADVTAATRALLFGEKAARKAKA</sequence>
<evidence type="ECO:0000256" key="3">
    <source>
        <dbReference type="ARBA" id="ARBA00012362"/>
    </source>
</evidence>
<evidence type="ECO:0000256" key="1">
    <source>
        <dbReference type="ARBA" id="ARBA00001633"/>
    </source>
</evidence>
<dbReference type="InterPro" id="IPR013798">
    <property type="entry name" value="Indole-3-glycerol_P_synth_dom"/>
</dbReference>
<comment type="catalytic activity">
    <reaction evidence="1 10">
        <text>1-(2-carboxyphenylamino)-1-deoxy-D-ribulose 5-phosphate + H(+) = (1S,2R)-1-C-(indol-3-yl)glycerol 3-phosphate + CO2 + H2O</text>
        <dbReference type="Rhea" id="RHEA:23476"/>
        <dbReference type="ChEBI" id="CHEBI:15377"/>
        <dbReference type="ChEBI" id="CHEBI:15378"/>
        <dbReference type="ChEBI" id="CHEBI:16526"/>
        <dbReference type="ChEBI" id="CHEBI:58613"/>
        <dbReference type="ChEBI" id="CHEBI:58866"/>
        <dbReference type="EC" id="4.1.1.48"/>
    </reaction>
</comment>
<dbReference type="OrthoDB" id="9804217at2"/>
<dbReference type="InterPro" id="IPR045186">
    <property type="entry name" value="Indole-3-glycerol_P_synth"/>
</dbReference>
<dbReference type="NCBIfam" id="NF001377">
    <property type="entry name" value="PRK00278.2-4"/>
    <property type="match status" value="1"/>
</dbReference>
<dbReference type="Pfam" id="PF00218">
    <property type="entry name" value="IGPS"/>
    <property type="match status" value="1"/>
</dbReference>
<evidence type="ECO:0000256" key="10">
    <source>
        <dbReference type="HAMAP-Rule" id="MF_00134"/>
    </source>
</evidence>
<dbReference type="InterPro" id="IPR011060">
    <property type="entry name" value="RibuloseP-bd_barrel"/>
</dbReference>
<dbReference type="RefSeq" id="WP_142584564.1">
    <property type="nucleotide sequence ID" value="NZ_CABFPH010000066.1"/>
</dbReference>
<dbReference type="SUPFAM" id="SSF51366">
    <property type="entry name" value="Ribulose-phoshate binding barrel"/>
    <property type="match status" value="1"/>
</dbReference>
<dbReference type="FunFam" id="3.20.20.70:FF:000024">
    <property type="entry name" value="Indole-3-glycerol phosphate synthase"/>
    <property type="match status" value="1"/>
</dbReference>
<keyword evidence="6 10" id="KW-0210">Decarboxylase</keyword>
<comment type="pathway">
    <text evidence="2 10">Amino-acid biosynthesis; L-tryptophan biosynthesis; L-tryptophan from chorismate: step 4/5.</text>
</comment>
<dbReference type="PANTHER" id="PTHR22854">
    <property type="entry name" value="TRYPTOPHAN BIOSYNTHESIS PROTEIN"/>
    <property type="match status" value="1"/>
</dbReference>
<evidence type="ECO:0000256" key="6">
    <source>
        <dbReference type="ARBA" id="ARBA00022793"/>
    </source>
</evidence>
<keyword evidence="9 10" id="KW-0456">Lyase</keyword>
<keyword evidence="8 10" id="KW-0057">Aromatic amino acid biosynthesis</keyword>
<comment type="similarity">
    <text evidence="10">Belongs to the TrpC family.</text>
</comment>
<gene>
    <name evidence="10 12" type="primary">trpC</name>
    <name evidence="12" type="ORF">MET9862_03917</name>
</gene>
<dbReference type="GO" id="GO:0004425">
    <property type="term" value="F:indole-3-glycerol-phosphate synthase activity"/>
    <property type="evidence" value="ECO:0007669"/>
    <property type="project" value="UniProtKB-UniRule"/>
</dbReference>
<evidence type="ECO:0000259" key="11">
    <source>
        <dbReference type="Pfam" id="PF00218"/>
    </source>
</evidence>
<dbReference type="CDD" id="cd00331">
    <property type="entry name" value="IGPS"/>
    <property type="match status" value="1"/>
</dbReference>
<feature type="domain" description="Indole-3-glycerol phosphate synthase" evidence="11">
    <location>
        <begin position="23"/>
        <end position="278"/>
    </location>
</feature>
<dbReference type="EMBL" id="CABFPH010000066">
    <property type="protein sequence ID" value="VUD73302.1"/>
    <property type="molecule type" value="Genomic_DNA"/>
</dbReference>
<dbReference type="UniPathway" id="UPA00035">
    <property type="reaction ID" value="UER00043"/>
</dbReference>
<dbReference type="NCBIfam" id="NF001370">
    <property type="entry name" value="PRK00278.1-2"/>
    <property type="match status" value="1"/>
</dbReference>
<keyword evidence="5 10" id="KW-0028">Amino-acid biosynthesis</keyword>
<keyword evidence="7 10" id="KW-0822">Tryptophan biosynthesis</keyword>
<dbReference type="InterPro" id="IPR013785">
    <property type="entry name" value="Aldolase_TIM"/>
</dbReference>
<keyword evidence="13" id="KW-1185">Reference proteome</keyword>
<evidence type="ECO:0000256" key="7">
    <source>
        <dbReference type="ARBA" id="ARBA00022822"/>
    </source>
</evidence>
<protein>
    <recommendedName>
        <fullName evidence="4 10">Indole-3-glycerol phosphate synthase</fullName>
        <shortName evidence="10">IGPS</shortName>
        <ecNumber evidence="3 10">4.1.1.48</ecNumber>
    </recommendedName>
</protein>
<reference evidence="12 13" key="1">
    <citation type="submission" date="2019-06" db="EMBL/GenBank/DDBJ databases">
        <authorList>
            <person name="Rodrigo-Torres L."/>
            <person name="Arahal R. D."/>
            <person name="Lucena T."/>
        </authorList>
    </citation>
    <scope>NUCLEOTIDE SEQUENCE [LARGE SCALE GENOMIC DNA]</scope>
    <source>
        <strain evidence="12 13">SB0023/3</strain>
    </source>
</reference>
<dbReference type="GO" id="GO:0004640">
    <property type="term" value="F:phosphoribosylanthranilate isomerase activity"/>
    <property type="evidence" value="ECO:0007669"/>
    <property type="project" value="TreeGrafter"/>
</dbReference>
<name>A0A509EGX3_9HYPH</name>
<evidence type="ECO:0000256" key="4">
    <source>
        <dbReference type="ARBA" id="ARBA00018080"/>
    </source>
</evidence>
<dbReference type="Gene3D" id="3.20.20.70">
    <property type="entry name" value="Aldolase class I"/>
    <property type="match status" value="1"/>
</dbReference>
<proteinExistence type="inferred from homology"/>
<organism evidence="12 13">
    <name type="scientific">Methylobacterium symbioticum</name>
    <dbReference type="NCBI Taxonomy" id="2584084"/>
    <lineage>
        <taxon>Bacteria</taxon>
        <taxon>Pseudomonadati</taxon>
        <taxon>Pseudomonadota</taxon>
        <taxon>Alphaproteobacteria</taxon>
        <taxon>Hyphomicrobiales</taxon>
        <taxon>Methylobacteriaceae</taxon>
        <taxon>Methylobacterium</taxon>
    </lineage>
</organism>
<accession>A0A509EGX3</accession>
<evidence type="ECO:0000256" key="5">
    <source>
        <dbReference type="ARBA" id="ARBA00022605"/>
    </source>
</evidence>
<dbReference type="PROSITE" id="PS00614">
    <property type="entry name" value="IGPS"/>
    <property type="match status" value="1"/>
</dbReference>
<dbReference type="GO" id="GO:0000162">
    <property type="term" value="P:L-tryptophan biosynthetic process"/>
    <property type="evidence" value="ECO:0007669"/>
    <property type="project" value="UniProtKB-UniRule"/>
</dbReference>
<dbReference type="Proteomes" id="UP000410984">
    <property type="component" value="Unassembled WGS sequence"/>
</dbReference>
<dbReference type="InterPro" id="IPR001468">
    <property type="entry name" value="Indole-3-GlycerolPSynthase_CS"/>
</dbReference>
<evidence type="ECO:0000256" key="2">
    <source>
        <dbReference type="ARBA" id="ARBA00004696"/>
    </source>
</evidence>
<dbReference type="NCBIfam" id="NF001373">
    <property type="entry name" value="PRK00278.1-6"/>
    <property type="match status" value="1"/>
</dbReference>